<evidence type="ECO:0000256" key="1">
    <source>
        <dbReference type="ARBA" id="ARBA00004123"/>
    </source>
</evidence>
<comment type="subcellular location">
    <subcellularLocation>
        <location evidence="1">Nucleus</location>
    </subcellularLocation>
</comment>
<evidence type="ECO:0000256" key="8">
    <source>
        <dbReference type="ARBA" id="ARBA00023054"/>
    </source>
</evidence>
<dbReference type="InterPro" id="IPR003954">
    <property type="entry name" value="RRM_euk-type"/>
</dbReference>
<evidence type="ECO:0000256" key="5">
    <source>
        <dbReference type="ARBA" id="ARBA00022833"/>
    </source>
</evidence>
<dbReference type="Proteomes" id="UP001149954">
    <property type="component" value="Unassembled WGS sequence"/>
</dbReference>
<dbReference type="PANTHER" id="PTHR12603:SF0">
    <property type="entry name" value="CCR4-NOT TRANSCRIPTION COMPLEX SUBUNIT 4"/>
    <property type="match status" value="1"/>
</dbReference>
<feature type="region of interest" description="Disordered" evidence="13">
    <location>
        <begin position="452"/>
        <end position="511"/>
    </location>
</feature>
<dbReference type="OrthoDB" id="1923159at2759"/>
<dbReference type="GO" id="GO:0051254">
    <property type="term" value="P:positive regulation of RNA metabolic process"/>
    <property type="evidence" value="ECO:0007669"/>
    <property type="project" value="UniProtKB-ARBA"/>
</dbReference>
<feature type="region of interest" description="Disordered" evidence="13">
    <location>
        <begin position="826"/>
        <end position="964"/>
    </location>
</feature>
<evidence type="ECO:0000256" key="13">
    <source>
        <dbReference type="SAM" id="MobiDB-lite"/>
    </source>
</evidence>
<protein>
    <recommendedName>
        <fullName evidence="14">RING-type domain-containing protein</fullName>
    </recommendedName>
</protein>
<feature type="region of interest" description="Disordered" evidence="13">
    <location>
        <begin position="976"/>
        <end position="1219"/>
    </location>
</feature>
<organism evidence="15 16">
    <name type="scientific">Penicillium fimorum</name>
    <dbReference type="NCBI Taxonomy" id="1882269"/>
    <lineage>
        <taxon>Eukaryota</taxon>
        <taxon>Fungi</taxon>
        <taxon>Dikarya</taxon>
        <taxon>Ascomycota</taxon>
        <taxon>Pezizomycotina</taxon>
        <taxon>Eurotiomycetes</taxon>
        <taxon>Eurotiomycetidae</taxon>
        <taxon>Eurotiales</taxon>
        <taxon>Aspergillaceae</taxon>
        <taxon>Penicillium</taxon>
    </lineage>
</organism>
<evidence type="ECO:0000259" key="14">
    <source>
        <dbReference type="PROSITE" id="PS50089"/>
    </source>
</evidence>
<dbReference type="InterPro" id="IPR034261">
    <property type="entry name" value="CNOT4_RRM"/>
</dbReference>
<feature type="compositionally biased region" description="Pro residues" evidence="13">
    <location>
        <begin position="866"/>
        <end position="875"/>
    </location>
</feature>
<dbReference type="PANTHER" id="PTHR12603">
    <property type="entry name" value="CCR4-NOT TRANSCRIPTION COMPLEX RELATED"/>
    <property type="match status" value="1"/>
</dbReference>
<reference evidence="15" key="2">
    <citation type="journal article" date="2023" name="IMA Fungus">
        <title>Comparative genomic study of the Penicillium genus elucidates a diverse pangenome and 15 lateral gene transfer events.</title>
        <authorList>
            <person name="Petersen C."/>
            <person name="Sorensen T."/>
            <person name="Nielsen M.R."/>
            <person name="Sondergaard T.E."/>
            <person name="Sorensen J.L."/>
            <person name="Fitzpatrick D.A."/>
            <person name="Frisvad J.C."/>
            <person name="Nielsen K.L."/>
        </authorList>
    </citation>
    <scope>NUCLEOTIDE SEQUENCE</scope>
    <source>
        <strain evidence="15">IBT 29495</strain>
    </source>
</reference>
<feature type="compositionally biased region" description="Polar residues" evidence="13">
    <location>
        <begin position="951"/>
        <end position="964"/>
    </location>
</feature>
<dbReference type="GO" id="GO:0030015">
    <property type="term" value="C:CCR4-NOT core complex"/>
    <property type="evidence" value="ECO:0007669"/>
    <property type="project" value="UniProtKB-ARBA"/>
</dbReference>
<feature type="domain" description="RING-type" evidence="14">
    <location>
        <begin position="18"/>
        <end position="62"/>
    </location>
</feature>
<keyword evidence="6" id="KW-0694">RNA-binding</keyword>
<keyword evidence="8 12" id="KW-0175">Coiled coil</keyword>
<keyword evidence="16" id="KW-1185">Reference proteome</keyword>
<dbReference type="GO" id="GO:0000956">
    <property type="term" value="P:nuclear-transcribed mRNA catabolic process"/>
    <property type="evidence" value="ECO:0007669"/>
    <property type="project" value="UniProtKB-ARBA"/>
</dbReference>
<dbReference type="SUPFAM" id="SSF57850">
    <property type="entry name" value="RING/U-box"/>
    <property type="match status" value="1"/>
</dbReference>
<evidence type="ECO:0000256" key="12">
    <source>
        <dbReference type="SAM" id="Coils"/>
    </source>
</evidence>
<dbReference type="FunFam" id="3.30.70.330:FF:000257">
    <property type="entry name" value="CCR4-NOT core complex subunit Not4"/>
    <property type="match status" value="1"/>
</dbReference>
<evidence type="ECO:0000256" key="7">
    <source>
        <dbReference type="ARBA" id="ARBA00023015"/>
    </source>
</evidence>
<accession>A0A9X0C8W5</accession>
<keyword evidence="4 11" id="KW-0863">Zinc-finger</keyword>
<dbReference type="GO" id="GO:0008270">
    <property type="term" value="F:zinc ion binding"/>
    <property type="evidence" value="ECO:0007669"/>
    <property type="project" value="UniProtKB-KW"/>
</dbReference>
<reference evidence="15" key="1">
    <citation type="submission" date="2022-12" db="EMBL/GenBank/DDBJ databases">
        <authorList>
            <person name="Petersen C."/>
        </authorList>
    </citation>
    <scope>NUCLEOTIDE SEQUENCE</scope>
    <source>
        <strain evidence="15">IBT 29495</strain>
    </source>
</reference>
<dbReference type="InterPro" id="IPR013083">
    <property type="entry name" value="Znf_RING/FYVE/PHD"/>
</dbReference>
<feature type="compositionally biased region" description="Polar residues" evidence="13">
    <location>
        <begin position="316"/>
        <end position="328"/>
    </location>
</feature>
<keyword evidence="9" id="KW-0804">Transcription</keyword>
<evidence type="ECO:0000256" key="3">
    <source>
        <dbReference type="ARBA" id="ARBA00022723"/>
    </source>
</evidence>
<dbReference type="GO" id="GO:0010557">
    <property type="term" value="P:positive regulation of macromolecule biosynthetic process"/>
    <property type="evidence" value="ECO:0007669"/>
    <property type="project" value="UniProtKB-ARBA"/>
</dbReference>
<evidence type="ECO:0000256" key="2">
    <source>
        <dbReference type="ARBA" id="ARBA00022491"/>
    </source>
</evidence>
<keyword evidence="5" id="KW-0862">Zinc</keyword>
<feature type="compositionally biased region" description="Low complexity" evidence="13">
    <location>
        <begin position="1046"/>
        <end position="1058"/>
    </location>
</feature>
<feature type="compositionally biased region" description="Polar residues" evidence="13">
    <location>
        <begin position="877"/>
        <end position="891"/>
    </location>
</feature>
<dbReference type="CDD" id="cd16618">
    <property type="entry name" value="mRING-HC-C4C4_CNOT4"/>
    <property type="match status" value="1"/>
</dbReference>
<gene>
    <name evidence="15" type="ORF">N7463_002873</name>
</gene>
<keyword evidence="7" id="KW-0805">Transcription regulation</keyword>
<feature type="region of interest" description="Disordered" evidence="13">
    <location>
        <begin position="229"/>
        <end position="301"/>
    </location>
</feature>
<dbReference type="SUPFAM" id="SSF54928">
    <property type="entry name" value="RNA-binding domain, RBD"/>
    <property type="match status" value="1"/>
</dbReference>
<feature type="compositionally biased region" description="Polar residues" evidence="13">
    <location>
        <begin position="976"/>
        <end position="1007"/>
    </location>
</feature>
<evidence type="ECO:0000313" key="15">
    <source>
        <dbReference type="EMBL" id="KAJ5513321.1"/>
    </source>
</evidence>
<evidence type="ECO:0000256" key="9">
    <source>
        <dbReference type="ARBA" id="ARBA00023163"/>
    </source>
</evidence>
<dbReference type="GO" id="GO:0061630">
    <property type="term" value="F:ubiquitin protein ligase activity"/>
    <property type="evidence" value="ECO:0007669"/>
    <property type="project" value="UniProtKB-ARBA"/>
</dbReference>
<feature type="compositionally biased region" description="Low complexity" evidence="13">
    <location>
        <begin position="347"/>
        <end position="367"/>
    </location>
</feature>
<feature type="compositionally biased region" description="Polar residues" evidence="13">
    <location>
        <begin position="492"/>
        <end position="511"/>
    </location>
</feature>
<dbReference type="GO" id="GO:0016567">
    <property type="term" value="P:protein ubiquitination"/>
    <property type="evidence" value="ECO:0007669"/>
    <property type="project" value="TreeGrafter"/>
</dbReference>
<feature type="compositionally biased region" description="Pro residues" evidence="13">
    <location>
        <begin position="368"/>
        <end position="385"/>
    </location>
</feature>
<dbReference type="FunFam" id="3.30.40.10:FF:000006">
    <property type="entry name" value="CCR4-NOT transcription complex subunit 4"/>
    <property type="match status" value="1"/>
</dbReference>
<feature type="region of interest" description="Disordered" evidence="13">
    <location>
        <begin position="689"/>
        <end position="757"/>
    </location>
</feature>
<dbReference type="CDD" id="cd12438">
    <property type="entry name" value="RRM_CNOT4"/>
    <property type="match status" value="1"/>
</dbReference>
<evidence type="ECO:0000256" key="10">
    <source>
        <dbReference type="ARBA" id="ARBA00023242"/>
    </source>
</evidence>
<dbReference type="InterPro" id="IPR012677">
    <property type="entry name" value="Nucleotide-bd_a/b_plait_sf"/>
</dbReference>
<feature type="compositionally biased region" description="Basic and acidic residues" evidence="13">
    <location>
        <begin position="1175"/>
        <end position="1194"/>
    </location>
</feature>
<evidence type="ECO:0000256" key="4">
    <source>
        <dbReference type="ARBA" id="ARBA00022771"/>
    </source>
</evidence>
<keyword evidence="3" id="KW-0479">Metal-binding</keyword>
<sequence>MSSLSLIDSVIDDDDEFCPLCIEEFDLSDKNFKPCPCGYQICQFCYNNIKTQNEEGRCPNCRRGYDESTIQYKIPDVEEFKADLALKHRKAAAAKKKEAEKREIEASSRKNLAGVRVVQKNLVYVIGLNPTIRDENQLLQTLRGREYFGQYGEIEKIVVSKAKPGGNPNQGIGVYVTFSRKIDAAMCINAVDGSGNGDRVLRAQYGTTKYCSSFLRNEQCNNRNCTFLHETGEDSDSYSRQDLSSMNSISTQRPNLPPTPSHVRSAQPIAHPMRRQPSKDDSISSRTGIPDGPALPSTASWANKDVATAIHRTRRTSLTGSQTSNSPRPASVNVATPVEEPKRVEKPSPISQESQESQQSISQVDPQSPAPQPRPRRAPQPPKLPSPFDTLLQDINSPDFKFSFSTAELSAEEVKLIKDYPSFIDPYGGVKRRAMREKVEQERLSREHELLQSVAAEEDSREAGSLQLGGEPEEANPPRNRQTRESHGAIQPPSQQDTADNSTVGSPVSATSHQFQGLNLAGRSLTPLQQQQLMLLKSAGNQQAGLADPLSSAALDQAAQARQGLAHNQMAQFNALQAAQSRQSSRFSFANETGSKNMPNARMLGQMQSSSPNPLSAPSPQHGLAASGFYASGVQGPPPGLKTAGTPPISGGGMFAQGHGFTSGLGGNGGKQDPTPELMRELLRGRTGANVGGLQGQEAAKPQYPSPMTPANGLLSSFYGPQTGVMPDSGGPQKQKKKGKKHRNANTSSGGGGVVDLADPSILQARMHQVGANATAGQALYGSQGQGGYNPSMVYGGGIINEDFPPLGDQSKERRPVDSFGFLKSQLPGESAARAGTPTLPPGLPLPHAHPSSSVFQERISSNPSSPAPILPPGLTPNISRLNSPSQSRIGSPSRLLSPELTVGGPLTSSRVKDASQISFGSPVQKSATKARTQRKNEFNIGSDFKDSPAKTANQSLPGSATTKASRLDFGASLPISNKAEQVPAPSSVSAIGSRPDTPQTTASRLSDSPAPRQPRILRVVETPKPETPPIVTAPSVPASVVGGTRSCSRRQSVSSISIPDTPADMGWEGDYYPSTSASRANSPPASSRIGSAPVRSMTKSQVKKERKQKAKEAEAKKVETVPVNEEPVQAPIMGRKRKTKKAPTTTVSTADAPASSAPEKMSPVKPTNASPIKAEPKVDTTKKVKAKETKPVREPTPPPPVEEPPVEKEPPVEPWRSNNTIGQLVKDSEALGRSIKDLFVERTKPLHELLAEMHKSGELDLNKSSLFNPSNLSQRTDMKCTAEDYDYLQCPNELTEEDRKTLLRGEPVRIGDDFLKTRCLITPRGCVLRHLEPEEEERYLELEKTMANTSDPFMIGDDASNPSGGLEALFANPEKFNICWVDDMPTRLGATSPSSSLEAAESVIPPNVLSAMEADSTRNHDWAVANSAEFLNTTPAAVRSFAAVTAQHMLGNPGMVGTNPTLDDVASLTNEELKDLSGRSQKDLELTRKEMDSLDKKFAALLRRNKKLQQQALNFAAGSEV</sequence>
<feature type="region of interest" description="Disordered" evidence="13">
    <location>
        <begin position="314"/>
        <end position="395"/>
    </location>
</feature>
<evidence type="ECO:0000313" key="16">
    <source>
        <dbReference type="Proteomes" id="UP001149954"/>
    </source>
</evidence>
<comment type="caution">
    <text evidence="15">The sequence shown here is derived from an EMBL/GenBank/DDBJ whole genome shotgun (WGS) entry which is preliminary data.</text>
</comment>
<dbReference type="Pfam" id="PF14570">
    <property type="entry name" value="zf-RING_4"/>
    <property type="match status" value="1"/>
</dbReference>
<dbReference type="Gene3D" id="3.30.70.330">
    <property type="match status" value="1"/>
</dbReference>
<dbReference type="SMART" id="SM00361">
    <property type="entry name" value="RRM_1"/>
    <property type="match status" value="1"/>
</dbReference>
<feature type="compositionally biased region" description="Polar residues" evidence="13">
    <location>
        <begin position="855"/>
        <end position="865"/>
    </location>
</feature>
<dbReference type="EMBL" id="JAPWDS010000002">
    <property type="protein sequence ID" value="KAJ5513321.1"/>
    <property type="molecule type" value="Genomic_DNA"/>
</dbReference>
<feature type="compositionally biased region" description="Polar residues" evidence="13">
    <location>
        <begin position="238"/>
        <end position="254"/>
    </location>
</feature>
<keyword evidence="10" id="KW-0539">Nucleus</keyword>
<name>A0A9X0C8W5_9EURO</name>
<dbReference type="GO" id="GO:0003723">
    <property type="term" value="F:RNA binding"/>
    <property type="evidence" value="ECO:0007669"/>
    <property type="project" value="UniProtKB-KW"/>
</dbReference>
<dbReference type="GO" id="GO:0005634">
    <property type="term" value="C:nucleus"/>
    <property type="evidence" value="ECO:0007669"/>
    <property type="project" value="UniProtKB-SubCell"/>
</dbReference>
<dbReference type="InterPro" id="IPR039515">
    <property type="entry name" value="NOT4_mRING-HC-C4C4"/>
</dbReference>
<dbReference type="InterPro" id="IPR039780">
    <property type="entry name" value="Mot2"/>
</dbReference>
<feature type="coiled-coil region" evidence="12">
    <location>
        <begin position="1485"/>
        <end position="1512"/>
    </location>
</feature>
<feature type="compositionally biased region" description="Polar residues" evidence="13">
    <location>
        <begin position="916"/>
        <end position="931"/>
    </location>
</feature>
<feature type="compositionally biased region" description="Pro residues" evidence="13">
    <location>
        <begin position="1195"/>
        <end position="1204"/>
    </location>
</feature>
<evidence type="ECO:0000256" key="6">
    <source>
        <dbReference type="ARBA" id="ARBA00022884"/>
    </source>
</evidence>
<proteinExistence type="predicted"/>
<dbReference type="Gene3D" id="3.30.40.10">
    <property type="entry name" value="Zinc/RING finger domain, C3HC4 (zinc finger)"/>
    <property type="match status" value="1"/>
</dbReference>
<feature type="compositionally biased region" description="Low complexity" evidence="13">
    <location>
        <begin position="1074"/>
        <end position="1088"/>
    </location>
</feature>
<feature type="compositionally biased region" description="Basic and acidic residues" evidence="13">
    <location>
        <begin position="1111"/>
        <end position="1120"/>
    </location>
</feature>
<dbReference type="PROSITE" id="PS50089">
    <property type="entry name" value="ZF_RING_2"/>
    <property type="match status" value="1"/>
</dbReference>
<feature type="compositionally biased region" description="Basic residues" evidence="13">
    <location>
        <begin position="734"/>
        <end position="744"/>
    </location>
</feature>
<evidence type="ECO:0000256" key="11">
    <source>
        <dbReference type="PROSITE-ProRule" id="PRU00175"/>
    </source>
</evidence>
<dbReference type="InterPro" id="IPR035979">
    <property type="entry name" value="RBD_domain_sf"/>
</dbReference>
<dbReference type="InterPro" id="IPR001841">
    <property type="entry name" value="Znf_RING"/>
</dbReference>
<keyword evidence="2" id="KW-0678">Repressor</keyword>